<dbReference type="EMBL" id="CP007174">
    <property type="protein sequence ID" value="AIF83246.1"/>
    <property type="molecule type" value="Genomic_DNA"/>
</dbReference>
<reference evidence="1 2" key="1">
    <citation type="journal article" date="2014" name="PLoS ONE">
        <title>Genome Sequence of Candidatus Nitrososphaera evergladensis from Group I.1b Enriched from Everglades Soil Reveals Novel Genomic Features of the Ammonia-Oxidizing Archaea.</title>
        <authorList>
            <person name="Zhalnina K.V."/>
            <person name="Dias R."/>
            <person name="Leonard M.T."/>
            <person name="Dorr de Quadros P."/>
            <person name="Camargo F.A."/>
            <person name="Drew J.C."/>
            <person name="Farmerie W.G."/>
            <person name="Daroub S.H."/>
            <person name="Triplett E.W."/>
        </authorList>
    </citation>
    <scope>NUCLEOTIDE SEQUENCE [LARGE SCALE GENOMIC DNA]</scope>
    <source>
        <strain evidence="1 2">SR1</strain>
    </source>
</reference>
<dbReference type="HOGENOM" id="CLU_3371266_0_0_2"/>
<accession>A0A075MNZ6</accession>
<evidence type="ECO:0000313" key="2">
    <source>
        <dbReference type="Proteomes" id="UP000028194"/>
    </source>
</evidence>
<proteinExistence type="predicted"/>
<dbReference type="AlphaFoldDB" id="A0A075MNZ6"/>
<dbReference type="KEGG" id="nev:NTE_01173"/>
<dbReference type="Proteomes" id="UP000028194">
    <property type="component" value="Chromosome"/>
</dbReference>
<gene>
    <name evidence="1" type="ORF">NTE_01173</name>
</gene>
<organism evidence="1 2">
    <name type="scientific">Candidatus Nitrososphaera evergladensis SR1</name>
    <dbReference type="NCBI Taxonomy" id="1459636"/>
    <lineage>
        <taxon>Archaea</taxon>
        <taxon>Nitrososphaerota</taxon>
        <taxon>Nitrososphaeria</taxon>
        <taxon>Nitrososphaerales</taxon>
        <taxon>Nitrososphaeraceae</taxon>
        <taxon>Nitrososphaera</taxon>
    </lineage>
</organism>
<name>A0A075MNZ6_9ARCH</name>
<protein>
    <submittedName>
        <fullName evidence="1">Uncharacterized protein</fullName>
    </submittedName>
</protein>
<sequence length="34" mass="3846">MNLSEENAKAMKNDEARCSKSAFHTYRSIKSKAV</sequence>
<evidence type="ECO:0000313" key="1">
    <source>
        <dbReference type="EMBL" id="AIF83246.1"/>
    </source>
</evidence>
<keyword evidence="2" id="KW-1185">Reference proteome</keyword>
<dbReference type="STRING" id="1459636.NTE_01173"/>